<dbReference type="InterPro" id="IPR018310">
    <property type="entry name" value="Put_endonuclease_Z1-dom"/>
</dbReference>
<feature type="domain" description="Putative endonuclease Z1" evidence="1">
    <location>
        <begin position="373"/>
        <end position="587"/>
    </location>
</feature>
<dbReference type="Proteomes" id="UP000034832">
    <property type="component" value="Unassembled WGS sequence"/>
</dbReference>
<dbReference type="Pfam" id="PF10593">
    <property type="entry name" value="Z1"/>
    <property type="match status" value="1"/>
</dbReference>
<proteinExistence type="predicted"/>
<dbReference type="OrthoDB" id="436461at2"/>
<sequence>MCSVLSVYITHRSGAEIMDLVGINEIASMAGVTSQAVANWRTRAPDFPLPMSELASGPIFRREQVRDWLKRNNRKLAELKNGPNFYGRLRSFRKDTDDLANCVTNVIQKLKGNATSGDQPGMLLGKIQSGKTRAFVGAIAQAFDHDIDIALVLTKGTKTLSAQTVSRLSSDFAEFIEDDALIVLDIMKLPGKLTRSELGRKIVVVAKKQARNLERLIEFMREHAALQNRKILIVDDEADLAGIRFVPKRDEGVIDQGTIANQIDELRGLSKDIAFLQVTATPYSLYLQPEGYENATGARAVFKPKRPAFTELLPIHDGYVGGDDYFGSFEETDPRARLVVEVTPQEQDALRKPDLRRISADRVLDSPNTVGIRRAIVTFIAAAGIRRRQQIEVGERPQKYTMIIHNDTQKAAHAWQDQVLNWIFEAVIKAAADAPETLRPLFDAAYNDLNASVIADGGQMPSRDEAFDTFIDALRSDEIVVERVNSDADVMALLDHKAELKLRTPYNVYVGGNILDRGITIPNLIAFYYGRNPKTMQADTVLQHSRMYGNRSRRDLAVTRFYTSRAVYDRLYMINEFENTLRKAFLDKDHDQGVVFIQSDANNRVRPCAPNKVLLSDVVTVSESSMLLPSDFQTRGGAAMAAIQKKIDKLIPDNWRDSGEFVEVEAKTAMAIVDAIEESMEFDNAEFEWDAMRALIAYYADIQNGGDGKILLIAETGRRLDRNKSGDKSGRSILGTALRAKILDTKRTKPALVLLQQEGGRDLNWTAHHFWWPIFAVPSDAEPCVFATKVAA</sequence>
<comment type="caution">
    <text evidence="2">The sequence shown here is derived from an EMBL/GenBank/DDBJ whole genome shotgun (WGS) entry which is preliminary data.</text>
</comment>
<accession>A0A4U6BLY8</accession>
<gene>
    <name evidence="2" type="ORF">YH63_005280</name>
</gene>
<name>A0A4U6BLY8_9BRAD</name>
<evidence type="ECO:0000313" key="3">
    <source>
        <dbReference type="Proteomes" id="UP000034832"/>
    </source>
</evidence>
<evidence type="ECO:0000259" key="1">
    <source>
        <dbReference type="Pfam" id="PF10593"/>
    </source>
</evidence>
<dbReference type="AlphaFoldDB" id="A0A4U6BLY8"/>
<keyword evidence="3" id="KW-1185">Reference proteome</keyword>
<protein>
    <recommendedName>
        <fullName evidence="1">Putative endonuclease Z1 domain-containing protein</fullName>
    </recommendedName>
</protein>
<reference evidence="2" key="1">
    <citation type="submission" date="2019-04" db="EMBL/GenBank/DDBJ databases">
        <title>Whole genome sequencing of cave bacteria.</title>
        <authorList>
            <person name="Gan H.M."/>
            <person name="Barton H."/>
            <person name="Savka M.A."/>
        </authorList>
    </citation>
    <scope>NUCLEOTIDE SEQUENCE [LARGE SCALE GENOMIC DNA]</scope>
    <source>
        <strain evidence="2">LC387</strain>
    </source>
</reference>
<organism evidence="2 3">
    <name type="scientific">Afipia massiliensis</name>
    <dbReference type="NCBI Taxonomy" id="211460"/>
    <lineage>
        <taxon>Bacteria</taxon>
        <taxon>Pseudomonadati</taxon>
        <taxon>Pseudomonadota</taxon>
        <taxon>Alphaproteobacteria</taxon>
        <taxon>Hyphomicrobiales</taxon>
        <taxon>Nitrobacteraceae</taxon>
        <taxon>Afipia</taxon>
    </lineage>
</organism>
<dbReference type="STRING" id="211460.YH63_13625"/>
<evidence type="ECO:0000313" key="2">
    <source>
        <dbReference type="EMBL" id="TKT70871.1"/>
    </source>
</evidence>
<dbReference type="EMBL" id="LBIA02000001">
    <property type="protein sequence ID" value="TKT70871.1"/>
    <property type="molecule type" value="Genomic_DNA"/>
</dbReference>